<dbReference type="InParanoid" id="K5VZD3"/>
<protein>
    <recommendedName>
        <fullName evidence="6">RlpA-like protein double-psi beta-barrel domain-containing protein</fullName>
    </recommendedName>
</protein>
<dbReference type="CDD" id="cd22191">
    <property type="entry name" value="DPBB_RlpA_EXP_N-like"/>
    <property type="match status" value="1"/>
</dbReference>
<evidence type="ECO:0007829" key="5">
    <source>
        <dbReference type="PDB" id="9CE9"/>
    </source>
</evidence>
<reference evidence="5" key="2">
    <citation type="journal article" date="2025" name="Biotechnol. Biofuels Bioprod.">
        <title>SANS investigation of fungal loosenins reveals substrate-dependent impacts of protein action on the inter-microfibril arrangement of cellulosic substrates.</title>
        <authorList>
            <person name="Dahiya D."/>
            <person name="Peter-Szabo Z."/>
            <person name="Senanayake M."/>
            <person name="Pingali S.V."/>
            <person name="Leite W.C."/>
            <person name="Byrnes J."/>
            <person name="Buchko G.W."/>
            <person name="Sivan P."/>
            <person name="Vilaplana F."/>
            <person name="Master E.R."/>
            <person name="O'Neill H."/>
        </authorList>
    </citation>
    <scope>STRUCTURE BY NMR OF 20-122</scope>
    <scope>DISULFIDE BONDS</scope>
</reference>
<dbReference type="Proteomes" id="UP000008370">
    <property type="component" value="Unassembled WGS sequence"/>
</dbReference>
<feature type="disulfide bond" evidence="5">
    <location>
        <begin position="90"/>
        <end position="93"/>
    </location>
</feature>
<dbReference type="OrthoDB" id="406505at2759"/>
<dbReference type="SMR" id="K5VZD3"/>
<dbReference type="InterPro" id="IPR051477">
    <property type="entry name" value="Expansin_CellWall"/>
</dbReference>
<evidence type="ECO:0000256" key="1">
    <source>
        <dbReference type="ARBA" id="ARBA00022729"/>
    </source>
</evidence>
<name>K5VZD3_PHACS</name>
<dbReference type="HOGENOM" id="CLU_047639_6_0_1"/>
<accession>K5VZD3</accession>
<dbReference type="PDB" id="9CE9">
    <property type="method" value="NMR"/>
    <property type="chains" value="A=20-122"/>
</dbReference>
<feature type="disulfide bond" evidence="5">
    <location>
        <begin position="43"/>
        <end position="67"/>
    </location>
</feature>
<evidence type="ECO:0000313" key="3">
    <source>
        <dbReference type="EMBL" id="EKM51974.1"/>
    </source>
</evidence>
<dbReference type="PANTHER" id="PTHR31836">
    <property type="match status" value="1"/>
</dbReference>
<dbReference type="Gene3D" id="2.40.40.10">
    <property type="entry name" value="RlpA-like domain"/>
    <property type="match status" value="1"/>
</dbReference>
<dbReference type="AlphaFoldDB" id="K5VZD3"/>
<keyword evidence="1 2" id="KW-0732">Signal</keyword>
<gene>
    <name evidence="3" type="ORF">PHACADRAFT_262410</name>
</gene>
<keyword evidence="5" id="KW-0002">3D-structure</keyword>
<organism evidence="3 4">
    <name type="scientific">Phanerochaete carnosa (strain HHB-10118-sp)</name>
    <name type="common">White-rot fungus</name>
    <name type="synonym">Peniophora carnosa</name>
    <dbReference type="NCBI Taxonomy" id="650164"/>
    <lineage>
        <taxon>Eukaryota</taxon>
        <taxon>Fungi</taxon>
        <taxon>Dikarya</taxon>
        <taxon>Basidiomycota</taxon>
        <taxon>Agaricomycotina</taxon>
        <taxon>Agaricomycetes</taxon>
        <taxon>Polyporales</taxon>
        <taxon>Phanerochaetaceae</taxon>
        <taxon>Phanerochaete</taxon>
    </lineage>
</organism>
<proteinExistence type="evidence at protein level"/>
<dbReference type="STRING" id="650164.K5VZD3"/>
<evidence type="ECO:0000313" key="4">
    <source>
        <dbReference type="Proteomes" id="UP000008370"/>
    </source>
</evidence>
<evidence type="ECO:0000256" key="2">
    <source>
        <dbReference type="SAM" id="SignalP"/>
    </source>
</evidence>
<reference evidence="3 4" key="1">
    <citation type="journal article" date="2012" name="BMC Genomics">
        <title>Comparative genomics of the white-rot fungi, Phanerochaete carnosa and P. chrysosporium, to elucidate the genetic basis of the distinct wood types they colonize.</title>
        <authorList>
            <person name="Suzuki H."/>
            <person name="MacDonald J."/>
            <person name="Syed K."/>
            <person name="Salamov A."/>
            <person name="Hori C."/>
            <person name="Aerts A."/>
            <person name="Henrissat B."/>
            <person name="Wiebenga A."/>
            <person name="vanKuyk P.A."/>
            <person name="Barry K."/>
            <person name="Lindquist E."/>
            <person name="LaButti K."/>
            <person name="Lapidus A."/>
            <person name="Lucas S."/>
            <person name="Coutinho P."/>
            <person name="Gong Y."/>
            <person name="Samejima M."/>
            <person name="Mahadevan R."/>
            <person name="Abou-Zaid M."/>
            <person name="de Vries R.P."/>
            <person name="Igarashi K."/>
            <person name="Yadav J.S."/>
            <person name="Grigoriev I.V."/>
            <person name="Master E.R."/>
        </authorList>
    </citation>
    <scope>NUCLEOTIDE SEQUENCE [LARGE SCALE GENOMIC DNA]</scope>
    <source>
        <strain evidence="3 4">HHB-10118-sp</strain>
    </source>
</reference>
<dbReference type="KEGG" id="pco:PHACADRAFT_262410"/>
<dbReference type="GeneID" id="18918272"/>
<feature type="chain" id="PRO_5003885174" description="RlpA-like protein double-psi beta-barrel domain-containing protein" evidence="2">
    <location>
        <begin position="20"/>
        <end position="122"/>
    </location>
</feature>
<dbReference type="RefSeq" id="XP_007399765.1">
    <property type="nucleotide sequence ID" value="XM_007399703.1"/>
</dbReference>
<dbReference type="SUPFAM" id="SSF50685">
    <property type="entry name" value="Barwin-like endoglucanases"/>
    <property type="match status" value="1"/>
</dbReference>
<dbReference type="PANTHER" id="PTHR31836:SF28">
    <property type="entry name" value="SRCR DOMAIN-CONTAINING PROTEIN-RELATED"/>
    <property type="match status" value="1"/>
</dbReference>
<keyword evidence="4" id="KW-1185">Reference proteome</keyword>
<feature type="signal peptide" evidence="2">
    <location>
        <begin position="1"/>
        <end position="19"/>
    </location>
</feature>
<dbReference type="InterPro" id="IPR036908">
    <property type="entry name" value="RlpA-like_sf"/>
</dbReference>
<evidence type="ECO:0008006" key="6">
    <source>
        <dbReference type="Google" id="ProtNLM"/>
    </source>
</evidence>
<dbReference type="EMBL" id="JH930476">
    <property type="protein sequence ID" value="EKM51974.1"/>
    <property type="molecule type" value="Genomic_DNA"/>
</dbReference>
<sequence length="122" mass="12487">MTRFATVLFSLAVIGAASAAPAEKRSTTREGRGTWYDTGLGACGWNNVNSDTVIALSPSVYSGGSHCGQTVTVTNVVTGAKATGTVADECPGCGPNDIDMTPGLFQQLGSLDEGVLTVSWTL</sequence>